<keyword evidence="4" id="KW-1185">Reference proteome</keyword>
<feature type="domain" description="TLDc" evidence="2">
    <location>
        <begin position="305"/>
        <end position="477"/>
    </location>
</feature>
<dbReference type="Gene3D" id="1.25.40.420">
    <property type="match status" value="1"/>
</dbReference>
<evidence type="ECO:0000313" key="3">
    <source>
        <dbReference type="EMBL" id="RIB04417.1"/>
    </source>
</evidence>
<accession>A0A397U5T7</accession>
<organism evidence="3 4">
    <name type="scientific">Gigaspora rosea</name>
    <dbReference type="NCBI Taxonomy" id="44941"/>
    <lineage>
        <taxon>Eukaryota</taxon>
        <taxon>Fungi</taxon>
        <taxon>Fungi incertae sedis</taxon>
        <taxon>Mucoromycota</taxon>
        <taxon>Glomeromycotina</taxon>
        <taxon>Glomeromycetes</taxon>
        <taxon>Diversisporales</taxon>
        <taxon>Gigasporaceae</taxon>
        <taxon>Gigaspora</taxon>
    </lineage>
</organism>
<name>A0A397U5T7_9GLOM</name>
<gene>
    <name evidence="3" type="ORF">C2G38_2149033</name>
</gene>
<dbReference type="CDD" id="cd18186">
    <property type="entry name" value="BTB_POZ_ZBTB_KLHL-like"/>
    <property type="match status" value="1"/>
</dbReference>
<dbReference type="PROSITE" id="PS51886">
    <property type="entry name" value="TLDC"/>
    <property type="match status" value="1"/>
</dbReference>
<dbReference type="AlphaFoldDB" id="A0A397U5T7"/>
<dbReference type="PROSITE" id="PS50097">
    <property type="entry name" value="BTB"/>
    <property type="match status" value="1"/>
</dbReference>
<proteinExistence type="predicted"/>
<evidence type="ECO:0000259" key="2">
    <source>
        <dbReference type="PROSITE" id="PS51886"/>
    </source>
</evidence>
<dbReference type="SUPFAM" id="SSF54695">
    <property type="entry name" value="POZ domain"/>
    <property type="match status" value="1"/>
</dbReference>
<dbReference type="Gene3D" id="3.30.710.10">
    <property type="entry name" value="Potassium Channel Kv1.1, Chain A"/>
    <property type="match status" value="1"/>
</dbReference>
<dbReference type="SMART" id="SM00225">
    <property type="entry name" value="BTB"/>
    <property type="match status" value="1"/>
</dbReference>
<reference evidence="3 4" key="1">
    <citation type="submission" date="2018-06" db="EMBL/GenBank/DDBJ databases">
        <title>Comparative genomics reveals the genomic features of Rhizophagus irregularis, R. cerebriforme, R. diaphanum and Gigaspora rosea, and their symbiotic lifestyle signature.</title>
        <authorList>
            <person name="Morin E."/>
            <person name="San Clemente H."/>
            <person name="Chen E.C.H."/>
            <person name="De La Providencia I."/>
            <person name="Hainaut M."/>
            <person name="Kuo A."/>
            <person name="Kohler A."/>
            <person name="Murat C."/>
            <person name="Tang N."/>
            <person name="Roy S."/>
            <person name="Loubradou J."/>
            <person name="Henrissat B."/>
            <person name="Grigoriev I.V."/>
            <person name="Corradi N."/>
            <person name="Roux C."/>
            <person name="Martin F.M."/>
        </authorList>
    </citation>
    <scope>NUCLEOTIDE SEQUENCE [LARGE SCALE GENOMIC DNA]</scope>
    <source>
        <strain evidence="3 4">DAOM 194757</strain>
    </source>
</reference>
<evidence type="ECO:0008006" key="5">
    <source>
        <dbReference type="Google" id="ProtNLM"/>
    </source>
</evidence>
<feature type="domain" description="BTB" evidence="1">
    <location>
        <begin position="23"/>
        <end position="94"/>
    </location>
</feature>
<dbReference type="PANTHER" id="PTHR46306">
    <property type="entry name" value="BTB/POZ DOMAIN-CONTAINING PROTEIN 9"/>
    <property type="match status" value="1"/>
</dbReference>
<evidence type="ECO:0000313" key="4">
    <source>
        <dbReference type="Proteomes" id="UP000266673"/>
    </source>
</evidence>
<dbReference type="InterPro" id="IPR052407">
    <property type="entry name" value="BTB_POZ_domain_cont_9"/>
</dbReference>
<dbReference type="InterPro" id="IPR006571">
    <property type="entry name" value="TLDc_dom"/>
</dbReference>
<dbReference type="Pfam" id="PF00651">
    <property type="entry name" value="BTB"/>
    <property type="match status" value="1"/>
</dbReference>
<dbReference type="EMBL" id="QKWP01002185">
    <property type="protein sequence ID" value="RIB04417.1"/>
    <property type="molecule type" value="Genomic_DNA"/>
</dbReference>
<dbReference type="InterPro" id="IPR000210">
    <property type="entry name" value="BTB/POZ_dom"/>
</dbReference>
<dbReference type="Pfam" id="PF07707">
    <property type="entry name" value="BACK"/>
    <property type="match status" value="1"/>
</dbReference>
<evidence type="ECO:0000259" key="1">
    <source>
        <dbReference type="PROSITE" id="PS50097"/>
    </source>
</evidence>
<dbReference type="InterPro" id="IPR011333">
    <property type="entry name" value="SKP1/BTB/POZ_sf"/>
</dbReference>
<dbReference type="InterPro" id="IPR011705">
    <property type="entry name" value="BACK"/>
</dbReference>
<dbReference type="GO" id="GO:0005737">
    <property type="term" value="C:cytoplasm"/>
    <property type="evidence" value="ECO:0007669"/>
    <property type="project" value="TreeGrafter"/>
</dbReference>
<dbReference type="Pfam" id="PF07534">
    <property type="entry name" value="TLD"/>
    <property type="match status" value="1"/>
</dbReference>
<sequence>MTIKCFEQLSQDFTQLLESEYDYNVAVEVGVRPNVQLFKAHSVILYQRSLYFRQELENATKKENVIEIKLPQVPVTIFNLIIKYIYGGILYLENFEVSAIFDLLVASNELKLTELIKHLQSHLIINHASWLRLNISRAYQISLHNENLEPLQQFCNDVVIKYPCTIFNSDDFTNLQENALITLLKNDDLQMEESEIWDKVILWGKAKTSNLPSDLKDWTDKNFESLKTTLQNCLPHIRYFQIPGKDVLKKIKPYRNILKDNMWDDIMSNLVDPDIPITSQILPPRKKEIAQSPPRETSIITPSSSIITLQHAAEISSWIDRCSTIYNITNIPYKFNLLLRGSRDGFTGETFHKLCDNKPGTVVVLKVRKTDEILGGYNPLIWKISGGEFCATSDSFIFSLKNGTINETIFSRVIDVSKAIYHGTKLQGPWFGSNDLGMGYEVYVTDQWRCSKVGYDKPIRSSIGWFSIDDYEVFQICKDN</sequence>
<comment type="caution">
    <text evidence="3">The sequence shown here is derived from an EMBL/GenBank/DDBJ whole genome shotgun (WGS) entry which is preliminary data.</text>
</comment>
<dbReference type="Proteomes" id="UP000266673">
    <property type="component" value="Unassembled WGS sequence"/>
</dbReference>
<dbReference type="PANTHER" id="PTHR46306:SF1">
    <property type="entry name" value="BTB_POZ DOMAIN-CONTAINING PROTEIN 9"/>
    <property type="match status" value="1"/>
</dbReference>
<protein>
    <recommendedName>
        <fullName evidence="5">Kelch-like protein 17</fullName>
    </recommendedName>
</protein>